<dbReference type="SMART" id="SM00905">
    <property type="entry name" value="FolB"/>
    <property type="match status" value="1"/>
</dbReference>
<protein>
    <recommendedName>
        <fullName evidence="6">7,8-dihydroneopterin aldolase</fullName>
        <ecNumber evidence="6">4.1.2.25</ecNumber>
    </recommendedName>
</protein>
<dbReference type="SUPFAM" id="SSF55620">
    <property type="entry name" value="Tetrahydrobiopterin biosynthesis enzymes-like"/>
    <property type="match status" value="1"/>
</dbReference>
<accession>A0A0N0MCS3</accession>
<dbReference type="Gene3D" id="3.30.1130.10">
    <property type="match status" value="1"/>
</dbReference>
<sequence length="124" mass="13550">MSETGIILIEKLDIYAYHGFFSEEERLGQRFVLDLALEVDLRASAISDALADTVNYGKVVGVVTEVFTTSRFNLLEAAARAVALAVLDGFPPVTRVEVTLRKPAPPIHATLASVGITLSYRREN</sequence>
<keyword evidence="4 6" id="KW-0289">Folate biosynthesis</keyword>
<dbReference type="Proteomes" id="UP000037822">
    <property type="component" value="Unassembled WGS sequence"/>
</dbReference>
<evidence type="ECO:0000256" key="2">
    <source>
        <dbReference type="ARBA" id="ARBA00005013"/>
    </source>
</evidence>
<feature type="domain" description="Dihydroneopterin aldolase/epimerase" evidence="7">
    <location>
        <begin position="7"/>
        <end position="120"/>
    </location>
</feature>
<dbReference type="EMBL" id="LGSZ01000028">
    <property type="protein sequence ID" value="KPH81533.1"/>
    <property type="molecule type" value="Genomic_DNA"/>
</dbReference>
<dbReference type="InterPro" id="IPR006156">
    <property type="entry name" value="Dihydroneopterin_aldolase"/>
</dbReference>
<dbReference type="NCBIfam" id="TIGR00525">
    <property type="entry name" value="folB"/>
    <property type="match status" value="1"/>
</dbReference>
<evidence type="ECO:0000256" key="6">
    <source>
        <dbReference type="RuleBase" id="RU362079"/>
    </source>
</evidence>
<dbReference type="PANTHER" id="PTHR42844">
    <property type="entry name" value="DIHYDRONEOPTERIN ALDOLASE 1-RELATED"/>
    <property type="match status" value="1"/>
</dbReference>
<evidence type="ECO:0000256" key="5">
    <source>
        <dbReference type="ARBA" id="ARBA00023239"/>
    </source>
</evidence>
<comment type="caution">
    <text evidence="8">The sequence shown here is derived from an EMBL/GenBank/DDBJ whole genome shotgun (WGS) entry which is preliminary data.</text>
</comment>
<dbReference type="EC" id="4.1.2.25" evidence="6"/>
<evidence type="ECO:0000256" key="1">
    <source>
        <dbReference type="ARBA" id="ARBA00001353"/>
    </source>
</evidence>
<dbReference type="GO" id="GO:0005737">
    <property type="term" value="C:cytoplasm"/>
    <property type="evidence" value="ECO:0007669"/>
    <property type="project" value="TreeGrafter"/>
</dbReference>
<dbReference type="InterPro" id="IPR006157">
    <property type="entry name" value="FolB_dom"/>
</dbReference>
<dbReference type="UniPathway" id="UPA00077">
    <property type="reaction ID" value="UER00154"/>
</dbReference>
<evidence type="ECO:0000313" key="9">
    <source>
        <dbReference type="Proteomes" id="UP000037822"/>
    </source>
</evidence>
<dbReference type="NCBIfam" id="TIGR00526">
    <property type="entry name" value="folB_dom"/>
    <property type="match status" value="1"/>
</dbReference>
<dbReference type="InterPro" id="IPR043133">
    <property type="entry name" value="GTP-CH-I_C/QueF"/>
</dbReference>
<evidence type="ECO:0000256" key="4">
    <source>
        <dbReference type="ARBA" id="ARBA00022909"/>
    </source>
</evidence>
<dbReference type="GO" id="GO:0046656">
    <property type="term" value="P:folic acid biosynthetic process"/>
    <property type="evidence" value="ECO:0007669"/>
    <property type="project" value="UniProtKB-UniRule"/>
</dbReference>
<dbReference type="PANTHER" id="PTHR42844:SF1">
    <property type="entry name" value="DIHYDRONEOPTERIN ALDOLASE 1-RELATED"/>
    <property type="match status" value="1"/>
</dbReference>
<evidence type="ECO:0000313" key="8">
    <source>
        <dbReference type="EMBL" id="KPH81533.1"/>
    </source>
</evidence>
<evidence type="ECO:0000259" key="7">
    <source>
        <dbReference type="SMART" id="SM00905"/>
    </source>
</evidence>
<dbReference type="GO" id="GO:0046654">
    <property type="term" value="P:tetrahydrofolate biosynthetic process"/>
    <property type="evidence" value="ECO:0007669"/>
    <property type="project" value="UniProtKB-UniRule"/>
</dbReference>
<dbReference type="GO" id="GO:0004150">
    <property type="term" value="F:dihydroneopterin aldolase activity"/>
    <property type="evidence" value="ECO:0007669"/>
    <property type="project" value="UniProtKB-UniRule"/>
</dbReference>
<keyword evidence="9" id="KW-1185">Reference proteome</keyword>
<comment type="function">
    <text evidence="6">Catalyzes the conversion of 7,8-dihydroneopterin to 6-hydroxymethyl-7,8-dihydropterin.</text>
</comment>
<keyword evidence="5 6" id="KW-0456">Lyase</keyword>
<reference evidence="8 9" key="1">
    <citation type="submission" date="2015-07" db="EMBL/GenBank/DDBJ databases">
        <title>Whole genome sequencing of Bosea vaviloviae isolated from cave pool.</title>
        <authorList>
            <person name="Tan N.E.H."/>
            <person name="Lee Y.P."/>
            <person name="Gan H.M."/>
            <person name="Barton H."/>
            <person name="Savka M.A."/>
        </authorList>
    </citation>
    <scope>NUCLEOTIDE SEQUENCE [LARGE SCALE GENOMIC DNA]</scope>
    <source>
        <strain evidence="8 9">SD260</strain>
    </source>
</reference>
<dbReference type="RefSeq" id="WP_054208366.1">
    <property type="nucleotide sequence ID" value="NZ_LGSZ01000028.1"/>
</dbReference>
<proteinExistence type="inferred from homology"/>
<comment type="pathway">
    <text evidence="2 6">Cofactor biosynthesis; tetrahydrofolate biosynthesis; 2-amino-4-hydroxy-6-hydroxymethyl-7,8-dihydropteridine diphosphate from 7,8-dihydroneopterin triphosphate: step 3/4.</text>
</comment>
<dbReference type="AlphaFoldDB" id="A0A0N0MCS3"/>
<comment type="catalytic activity">
    <reaction evidence="1 6">
        <text>7,8-dihydroneopterin = 6-hydroxymethyl-7,8-dihydropterin + glycolaldehyde</text>
        <dbReference type="Rhea" id="RHEA:10540"/>
        <dbReference type="ChEBI" id="CHEBI:17001"/>
        <dbReference type="ChEBI" id="CHEBI:17071"/>
        <dbReference type="ChEBI" id="CHEBI:44841"/>
        <dbReference type="EC" id="4.1.2.25"/>
    </reaction>
</comment>
<gene>
    <name evidence="8" type="ORF">AE618_07190</name>
</gene>
<comment type="similarity">
    <text evidence="3 6">Belongs to the DHNA family.</text>
</comment>
<evidence type="ECO:0000256" key="3">
    <source>
        <dbReference type="ARBA" id="ARBA00005708"/>
    </source>
</evidence>
<dbReference type="Pfam" id="PF02152">
    <property type="entry name" value="FolB"/>
    <property type="match status" value="1"/>
</dbReference>
<name>A0A0N0MCS3_9HYPH</name>
<dbReference type="PATRIC" id="fig|1526658.3.peg.2109"/>
<organism evidence="8 9">
    <name type="scientific">Bosea vaviloviae</name>
    <dbReference type="NCBI Taxonomy" id="1526658"/>
    <lineage>
        <taxon>Bacteria</taxon>
        <taxon>Pseudomonadati</taxon>
        <taxon>Pseudomonadota</taxon>
        <taxon>Alphaproteobacteria</taxon>
        <taxon>Hyphomicrobiales</taxon>
        <taxon>Boseaceae</taxon>
        <taxon>Bosea</taxon>
    </lineage>
</organism>